<gene>
    <name evidence="3" type="ORF">A4A49_22361</name>
</gene>
<dbReference type="Proteomes" id="UP000187609">
    <property type="component" value="Unassembled WGS sequence"/>
</dbReference>
<evidence type="ECO:0000313" key="3">
    <source>
        <dbReference type="EMBL" id="OIT39416.1"/>
    </source>
</evidence>
<feature type="region of interest" description="Disordered" evidence="1">
    <location>
        <begin position="185"/>
        <end position="232"/>
    </location>
</feature>
<evidence type="ECO:0000256" key="2">
    <source>
        <dbReference type="SAM" id="Phobius"/>
    </source>
</evidence>
<feature type="region of interest" description="Disordered" evidence="1">
    <location>
        <begin position="260"/>
        <end position="279"/>
    </location>
</feature>
<reference evidence="3" key="1">
    <citation type="submission" date="2016-11" db="EMBL/GenBank/DDBJ databases">
        <title>The genome of Nicotiana attenuata.</title>
        <authorList>
            <person name="Xu S."/>
            <person name="Brockmoeller T."/>
            <person name="Gaquerel E."/>
            <person name="Navarro A."/>
            <person name="Kuhl H."/>
            <person name="Gase K."/>
            <person name="Ling Z."/>
            <person name="Zhou W."/>
            <person name="Kreitzer C."/>
            <person name="Stanke M."/>
            <person name="Tang H."/>
            <person name="Lyons E."/>
            <person name="Pandey P."/>
            <person name="Pandey S.P."/>
            <person name="Timmermann B."/>
            <person name="Baldwin I.T."/>
        </authorList>
    </citation>
    <scope>NUCLEOTIDE SEQUENCE [LARGE SCALE GENOMIC DNA]</scope>
    <source>
        <strain evidence="3">UT</strain>
    </source>
</reference>
<protein>
    <submittedName>
        <fullName evidence="3">Uncharacterized protein</fullName>
    </submittedName>
</protein>
<keyword evidence="2" id="KW-0812">Transmembrane</keyword>
<keyword evidence="2" id="KW-1133">Transmembrane helix</keyword>
<organism evidence="3 4">
    <name type="scientific">Nicotiana attenuata</name>
    <name type="common">Coyote tobacco</name>
    <dbReference type="NCBI Taxonomy" id="49451"/>
    <lineage>
        <taxon>Eukaryota</taxon>
        <taxon>Viridiplantae</taxon>
        <taxon>Streptophyta</taxon>
        <taxon>Embryophyta</taxon>
        <taxon>Tracheophyta</taxon>
        <taxon>Spermatophyta</taxon>
        <taxon>Magnoliopsida</taxon>
        <taxon>eudicotyledons</taxon>
        <taxon>Gunneridae</taxon>
        <taxon>Pentapetalae</taxon>
        <taxon>asterids</taxon>
        <taxon>lamiids</taxon>
        <taxon>Solanales</taxon>
        <taxon>Solanaceae</taxon>
        <taxon>Nicotianoideae</taxon>
        <taxon>Nicotianeae</taxon>
        <taxon>Nicotiana</taxon>
    </lineage>
</organism>
<dbReference type="Gramene" id="OIT39416">
    <property type="protein sequence ID" value="OIT39416"/>
    <property type="gene ID" value="A4A49_22361"/>
</dbReference>
<name>A0A314LCW1_NICAT</name>
<feature type="compositionally biased region" description="Polar residues" evidence="1">
    <location>
        <begin position="188"/>
        <end position="208"/>
    </location>
</feature>
<accession>A0A314LCW1</accession>
<comment type="caution">
    <text evidence="3">The sequence shown here is derived from an EMBL/GenBank/DDBJ whole genome shotgun (WGS) entry which is preliminary data.</text>
</comment>
<sequence>MKGTSKIKMAAILIVVVSLAMVLGLVLVLLAEFFCSLLLRRRQRSKTAINSTSAFTAQPPPPPPRHQDQTIAPILSSFYAQGVLHAPRNFLFPNHDNNNNISSLPGVISQVQSDEDGAYIDLNPKENFDFEMPNRNSSSPYPSFIQIQSPKLVHEIPLQCSTSTCTTMEQFVYISNPIYDNEKLRPSTVDTPFETPNSSPSCLETIDNSSEKDDENYGISSSSSSSPASSVQLTPMKKLPAEACSVSLRDVRSIITIESNSNSNNSSFSSGSPCTSPSW</sequence>
<evidence type="ECO:0000313" key="4">
    <source>
        <dbReference type="Proteomes" id="UP000187609"/>
    </source>
</evidence>
<keyword evidence="2" id="KW-0472">Membrane</keyword>
<dbReference type="SMR" id="A0A314LCW1"/>
<keyword evidence="4" id="KW-1185">Reference proteome</keyword>
<dbReference type="EMBL" id="MJEQ01000109">
    <property type="protein sequence ID" value="OIT39416.1"/>
    <property type="molecule type" value="Genomic_DNA"/>
</dbReference>
<feature type="transmembrane region" description="Helical" evidence="2">
    <location>
        <begin position="12"/>
        <end position="39"/>
    </location>
</feature>
<evidence type="ECO:0000256" key="1">
    <source>
        <dbReference type="SAM" id="MobiDB-lite"/>
    </source>
</evidence>
<proteinExistence type="predicted"/>
<dbReference type="AlphaFoldDB" id="A0A314LCW1"/>
<feature type="compositionally biased region" description="Low complexity" evidence="1">
    <location>
        <begin position="220"/>
        <end position="230"/>
    </location>
</feature>